<evidence type="ECO:0000313" key="2">
    <source>
        <dbReference type="Proteomes" id="UP000046393"/>
    </source>
</evidence>
<feature type="coiled-coil region" evidence="1">
    <location>
        <begin position="2"/>
        <end position="29"/>
    </location>
</feature>
<dbReference type="AlphaFoldDB" id="A0A0N5AGJ8"/>
<organism evidence="2 3">
    <name type="scientific">Syphacia muris</name>
    <dbReference type="NCBI Taxonomy" id="451379"/>
    <lineage>
        <taxon>Eukaryota</taxon>
        <taxon>Metazoa</taxon>
        <taxon>Ecdysozoa</taxon>
        <taxon>Nematoda</taxon>
        <taxon>Chromadorea</taxon>
        <taxon>Rhabditida</taxon>
        <taxon>Spirurina</taxon>
        <taxon>Oxyuridomorpha</taxon>
        <taxon>Oxyuroidea</taxon>
        <taxon>Oxyuridae</taxon>
        <taxon>Syphacia</taxon>
    </lineage>
</organism>
<name>A0A0N5AGJ8_9BILA</name>
<accession>A0A0N5AGJ8</accession>
<keyword evidence="2" id="KW-1185">Reference proteome</keyword>
<evidence type="ECO:0000256" key="1">
    <source>
        <dbReference type="SAM" id="Coils"/>
    </source>
</evidence>
<dbReference type="Proteomes" id="UP000046393">
    <property type="component" value="Unplaced"/>
</dbReference>
<reference evidence="3" key="1">
    <citation type="submission" date="2017-02" db="UniProtKB">
        <authorList>
            <consortium name="WormBaseParasite"/>
        </authorList>
    </citation>
    <scope>IDENTIFICATION</scope>
</reference>
<evidence type="ECO:0000313" key="3">
    <source>
        <dbReference type="WBParaSite" id="SMUV_0000345101-mRNA-1"/>
    </source>
</evidence>
<protein>
    <submittedName>
        <fullName evidence="3">Uncharacterized protein</fullName>
    </submittedName>
</protein>
<dbReference type="WBParaSite" id="SMUV_0000345101-mRNA-1">
    <property type="protein sequence ID" value="SMUV_0000345101-mRNA-1"/>
    <property type="gene ID" value="SMUV_0000345101"/>
</dbReference>
<sequence>MVVKLTETNNELEAVQKKQQQQRQQHTDTADIFRHEQHRGCRYVSTVAVAATPAAAIADACLCWLVSDFCRH</sequence>
<keyword evidence="1" id="KW-0175">Coiled coil</keyword>
<proteinExistence type="predicted"/>